<evidence type="ECO:0000313" key="5">
    <source>
        <dbReference type="Proteomes" id="UP000528460"/>
    </source>
</evidence>
<evidence type="ECO:0000256" key="1">
    <source>
        <dbReference type="PROSITE-ProRule" id="PRU00110"/>
    </source>
</evidence>
<organism evidence="4 5">
    <name type="scientific">Corallococcus exercitus</name>
    <dbReference type="NCBI Taxonomy" id="2316736"/>
    <lineage>
        <taxon>Bacteria</taxon>
        <taxon>Pseudomonadati</taxon>
        <taxon>Myxococcota</taxon>
        <taxon>Myxococcia</taxon>
        <taxon>Myxococcales</taxon>
        <taxon>Cystobacterineae</taxon>
        <taxon>Myxococcaceae</taxon>
        <taxon>Corallococcus</taxon>
    </lineage>
</organism>
<name>A0A7Y4K1B9_9BACT</name>
<dbReference type="EMBL" id="JABFJW010000599">
    <property type="protein sequence ID" value="NOK14989.1"/>
    <property type="molecule type" value="Genomic_DNA"/>
</dbReference>
<dbReference type="PROSITE" id="PS50894">
    <property type="entry name" value="HPT"/>
    <property type="match status" value="1"/>
</dbReference>
<feature type="non-terminal residue" evidence="4">
    <location>
        <position position="274"/>
    </location>
</feature>
<dbReference type="GO" id="GO:0000160">
    <property type="term" value="P:phosphorelay signal transduction system"/>
    <property type="evidence" value="ECO:0007669"/>
    <property type="project" value="InterPro"/>
</dbReference>
<evidence type="ECO:0000313" key="4">
    <source>
        <dbReference type="EMBL" id="NOK14989.1"/>
    </source>
</evidence>
<dbReference type="PANTHER" id="PTHR43395">
    <property type="entry name" value="SENSOR HISTIDINE KINASE CHEA"/>
    <property type="match status" value="1"/>
</dbReference>
<accession>A0A7Y4K1B9</accession>
<evidence type="ECO:0000256" key="2">
    <source>
        <dbReference type="SAM" id="MobiDB-lite"/>
    </source>
</evidence>
<evidence type="ECO:0000259" key="3">
    <source>
        <dbReference type="PROSITE" id="PS50894"/>
    </source>
</evidence>
<feature type="domain" description="HPt" evidence="3">
    <location>
        <begin position="1"/>
        <end position="104"/>
    </location>
</feature>
<dbReference type="SUPFAM" id="SSF47226">
    <property type="entry name" value="Histidine-containing phosphotransfer domain, HPT domain"/>
    <property type="match status" value="1"/>
</dbReference>
<feature type="compositionally biased region" description="Gly residues" evidence="2">
    <location>
        <begin position="149"/>
        <end position="174"/>
    </location>
</feature>
<protein>
    <submittedName>
        <fullName evidence="4">Chemotaxis protein CheA</fullName>
    </submittedName>
</protein>
<proteinExistence type="predicted"/>
<reference evidence="4 5" key="1">
    <citation type="submission" date="2020-05" db="EMBL/GenBank/DDBJ databases">
        <authorList>
            <person name="Whitworth D."/>
        </authorList>
    </citation>
    <scope>NUCLEOTIDE SEQUENCE [LARGE SCALE GENOMIC DNA]</scope>
    <source>
        <strain evidence="4 5">CA046A</strain>
    </source>
</reference>
<feature type="compositionally biased region" description="Gly residues" evidence="2">
    <location>
        <begin position="181"/>
        <end position="263"/>
    </location>
</feature>
<comment type="caution">
    <text evidence="4">The sequence shown here is derived from an EMBL/GenBank/DDBJ whole genome shotgun (WGS) entry which is preliminary data.</text>
</comment>
<gene>
    <name evidence="4" type="ORF">HNS30_38860</name>
</gene>
<dbReference type="PANTHER" id="PTHR43395:SF1">
    <property type="entry name" value="CHEMOTAXIS PROTEIN CHEA"/>
    <property type="match status" value="1"/>
</dbReference>
<feature type="region of interest" description="Disordered" evidence="2">
    <location>
        <begin position="137"/>
        <end position="274"/>
    </location>
</feature>
<feature type="compositionally biased region" description="Low complexity" evidence="2">
    <location>
        <begin position="264"/>
        <end position="274"/>
    </location>
</feature>
<keyword evidence="1" id="KW-0597">Phosphoprotein</keyword>
<dbReference type="AlphaFoldDB" id="A0A7Y4K1B9"/>
<dbReference type="RefSeq" id="WP_171422025.1">
    <property type="nucleotide sequence ID" value="NZ_JABFJW010000599.1"/>
</dbReference>
<dbReference type="GO" id="GO:0004672">
    <property type="term" value="F:protein kinase activity"/>
    <property type="evidence" value="ECO:0007669"/>
    <property type="project" value="UniProtKB-ARBA"/>
</dbReference>
<sequence>MTMDMSRYLGLFISEATEHLEALGRDLVALEREATASTVDSMFRHAHSVKGMASSMGFEPIAMLAHRVEDLVDAVRQDRKLLDRDLVDLLLNAADTLTAQVRAVSANREPEQAEGLLKQLGTRVEALTGHAPATTRVAQVTVLKSSTPGDGGEGSGGGEGPDGASGSGTPGGSAGPASSAGGPGSASGAGASGAGGPGSGAGASGAGASGTGGPGSAAGASGAGASGAGGPGSAAGASGAGASGAGGPGSAAGAGASGAGTPGGSAALASGAFA</sequence>
<dbReference type="Proteomes" id="UP000528460">
    <property type="component" value="Unassembled WGS sequence"/>
</dbReference>
<dbReference type="CDD" id="cd00088">
    <property type="entry name" value="HPT"/>
    <property type="match status" value="1"/>
</dbReference>
<feature type="modified residue" description="Phosphohistidine" evidence="1">
    <location>
        <position position="47"/>
    </location>
</feature>
<dbReference type="Gene3D" id="1.20.120.160">
    <property type="entry name" value="HPT domain"/>
    <property type="match status" value="1"/>
</dbReference>
<dbReference type="InterPro" id="IPR036641">
    <property type="entry name" value="HPT_dom_sf"/>
</dbReference>
<dbReference type="SMART" id="SM00073">
    <property type="entry name" value="HPT"/>
    <property type="match status" value="1"/>
</dbReference>
<dbReference type="InterPro" id="IPR051315">
    <property type="entry name" value="Bact_Chemotaxis_CheA"/>
</dbReference>
<dbReference type="Pfam" id="PF01627">
    <property type="entry name" value="Hpt"/>
    <property type="match status" value="1"/>
</dbReference>
<dbReference type="InterPro" id="IPR008207">
    <property type="entry name" value="Sig_transdc_His_kin_Hpt_dom"/>
</dbReference>